<accession>A0ABN7RX19</accession>
<evidence type="ECO:0000313" key="7">
    <source>
        <dbReference type="Proteomes" id="UP001158576"/>
    </source>
</evidence>
<organism evidence="6 7">
    <name type="scientific">Oikopleura dioica</name>
    <name type="common">Tunicate</name>
    <dbReference type="NCBI Taxonomy" id="34765"/>
    <lineage>
        <taxon>Eukaryota</taxon>
        <taxon>Metazoa</taxon>
        <taxon>Chordata</taxon>
        <taxon>Tunicata</taxon>
        <taxon>Appendicularia</taxon>
        <taxon>Copelata</taxon>
        <taxon>Oikopleuridae</taxon>
        <taxon>Oikopleura</taxon>
    </lineage>
</organism>
<dbReference type="InterPro" id="IPR036058">
    <property type="entry name" value="Kazal_dom_sf"/>
</dbReference>
<feature type="domain" description="Kazal-like" evidence="5">
    <location>
        <begin position="209"/>
        <end position="267"/>
    </location>
</feature>
<evidence type="ECO:0000313" key="6">
    <source>
        <dbReference type="EMBL" id="CAG5084526.1"/>
    </source>
</evidence>
<dbReference type="PANTHER" id="PTHR10913">
    <property type="entry name" value="FOLLISTATIN-RELATED"/>
    <property type="match status" value="1"/>
</dbReference>
<dbReference type="SMART" id="SM00280">
    <property type="entry name" value="KAZAL"/>
    <property type="match status" value="5"/>
</dbReference>
<sequence length="466" mass="52663">MKTFAAFVATATARWDFESYIVRPTIKEPDFDLETQPMEELDCTNYLKKNLCTELYWDPICGTDGKYRANPCIFKSEYCYGNKDLEFLRRGTDCSVNEMLLDVGEEEEEEEIEEPEEPECRIYCPRIYDPVCGDNGVLYDNECQMRLQNCLNGSDVREQVGANRMLDQVCHGGVTYGNRDMFVLAKCDAQREGDKNARDWEATDGACAFTRAQRCEKACPAIFDPVCGSDGNRYSNECAMEVTACFQDEKITRLNPPHRMYAPVCASNGEEYANDIVFLWAKCEAQDNSADTYDQSAQTWRIVSQGPCEAEEEEEEEEEDNGMQMDVGIPKLCPSCGTFRSEVCGSDGVTYTNSCLMDKAACEQNIPIEVVHPGGCCPKFQTRDMRIVCGSDGIEYTNLSFLQSASCANDFSIRYVKDGSCNNNGMLMDTGLGFGNDFVEEEEEEKPKKKQKKRPNRWGLLNRGRK</sequence>
<keyword evidence="1" id="KW-0646">Protease inhibitor</keyword>
<feature type="domain" description="Kazal-like" evidence="5">
    <location>
        <begin position="114"/>
        <end position="172"/>
    </location>
</feature>
<feature type="domain" description="Kazal-like" evidence="5">
    <location>
        <begin position="37"/>
        <end position="96"/>
    </location>
</feature>
<evidence type="ECO:0000256" key="4">
    <source>
        <dbReference type="SAM" id="MobiDB-lite"/>
    </source>
</evidence>
<proteinExistence type="predicted"/>
<gene>
    <name evidence="6" type="ORF">OKIOD_LOCUS2221</name>
</gene>
<dbReference type="PROSITE" id="PS51465">
    <property type="entry name" value="KAZAL_2"/>
    <property type="match status" value="5"/>
</dbReference>
<evidence type="ECO:0000256" key="2">
    <source>
        <dbReference type="ARBA" id="ARBA00022900"/>
    </source>
</evidence>
<dbReference type="Gene3D" id="3.30.60.30">
    <property type="match status" value="6"/>
</dbReference>
<keyword evidence="2" id="KW-0722">Serine protease inhibitor</keyword>
<keyword evidence="3" id="KW-1015">Disulfide bond</keyword>
<dbReference type="CDD" id="cd00104">
    <property type="entry name" value="KAZAL_FS"/>
    <property type="match status" value="4"/>
</dbReference>
<dbReference type="SUPFAM" id="SSF100895">
    <property type="entry name" value="Kazal-type serine protease inhibitors"/>
    <property type="match status" value="6"/>
</dbReference>
<name>A0ABN7RX19_OIKDI</name>
<evidence type="ECO:0000256" key="1">
    <source>
        <dbReference type="ARBA" id="ARBA00022690"/>
    </source>
</evidence>
<dbReference type="PANTHER" id="PTHR10913:SF45">
    <property type="entry name" value="FOLLISTATIN, ISOFORM A-RELATED"/>
    <property type="match status" value="1"/>
</dbReference>
<evidence type="ECO:0000259" key="5">
    <source>
        <dbReference type="PROSITE" id="PS51465"/>
    </source>
</evidence>
<dbReference type="Proteomes" id="UP001158576">
    <property type="component" value="Chromosome PAR"/>
</dbReference>
<dbReference type="InterPro" id="IPR002350">
    <property type="entry name" value="Kazal_dom"/>
</dbReference>
<reference evidence="6 7" key="1">
    <citation type="submission" date="2021-04" db="EMBL/GenBank/DDBJ databases">
        <authorList>
            <person name="Bliznina A."/>
        </authorList>
    </citation>
    <scope>NUCLEOTIDE SEQUENCE [LARGE SCALE GENOMIC DNA]</scope>
</reference>
<evidence type="ECO:0000256" key="3">
    <source>
        <dbReference type="ARBA" id="ARBA00023157"/>
    </source>
</evidence>
<dbReference type="Pfam" id="PF07648">
    <property type="entry name" value="Kazal_2"/>
    <property type="match status" value="6"/>
</dbReference>
<keyword evidence="7" id="KW-1185">Reference proteome</keyword>
<feature type="domain" description="Kazal-like" evidence="5">
    <location>
        <begin position="377"/>
        <end position="423"/>
    </location>
</feature>
<dbReference type="EMBL" id="OU015568">
    <property type="protein sequence ID" value="CAG5084526.1"/>
    <property type="molecule type" value="Genomic_DNA"/>
</dbReference>
<feature type="domain" description="Kazal-like" evidence="5">
    <location>
        <begin position="327"/>
        <end position="376"/>
    </location>
</feature>
<protein>
    <submittedName>
        <fullName evidence="6">Oidioi.mRNA.OKI2018_I69.PAR.g10663.t1.cds</fullName>
    </submittedName>
</protein>
<dbReference type="InterPro" id="IPR050653">
    <property type="entry name" value="Prot_Inhib_GrowthFact_Antg"/>
</dbReference>
<feature type="region of interest" description="Disordered" evidence="4">
    <location>
        <begin position="440"/>
        <end position="466"/>
    </location>
</feature>